<keyword evidence="2" id="KW-0472">Membrane</keyword>
<reference evidence="3 4" key="1">
    <citation type="journal article" date="2016" name="PLoS Pathog.">
        <title>Biosynthesis of antibiotic leucinostatins in bio-control fungus Purpureocillium lilacinum and their inhibition on phytophthora revealed by genome mining.</title>
        <authorList>
            <person name="Wang G."/>
            <person name="Liu Z."/>
            <person name="Lin R."/>
            <person name="Li E."/>
            <person name="Mao Z."/>
            <person name="Ling J."/>
            <person name="Yang Y."/>
            <person name="Yin W.B."/>
            <person name="Xie B."/>
        </authorList>
    </citation>
    <scope>NUCLEOTIDE SEQUENCE [LARGE SCALE GENOMIC DNA]</scope>
    <source>
        <strain evidence="3">170</strain>
    </source>
</reference>
<dbReference type="STRING" id="1380566.A0A179G5A4"/>
<keyword evidence="2" id="KW-0812">Transmembrane</keyword>
<dbReference type="EMBL" id="LSBJ02000001">
    <property type="protein sequence ID" value="OAQ73025.1"/>
    <property type="molecule type" value="Genomic_DNA"/>
</dbReference>
<keyword evidence="2" id="KW-1133">Transmembrane helix</keyword>
<comment type="caution">
    <text evidence="3">The sequence shown here is derived from an EMBL/GenBank/DDBJ whole genome shotgun (WGS) entry which is preliminary data.</text>
</comment>
<feature type="region of interest" description="Disordered" evidence="1">
    <location>
        <begin position="694"/>
        <end position="735"/>
    </location>
</feature>
<dbReference type="KEGG" id="pchm:VFPPC_00841"/>
<dbReference type="RefSeq" id="XP_018149108.1">
    <property type="nucleotide sequence ID" value="XM_018280780.1"/>
</dbReference>
<evidence type="ECO:0000256" key="1">
    <source>
        <dbReference type="SAM" id="MobiDB-lite"/>
    </source>
</evidence>
<gene>
    <name evidence="3" type="ORF">VFPPC_00841</name>
</gene>
<keyword evidence="4" id="KW-1185">Reference proteome</keyword>
<organism evidence="3 4">
    <name type="scientific">Pochonia chlamydosporia 170</name>
    <dbReference type="NCBI Taxonomy" id="1380566"/>
    <lineage>
        <taxon>Eukaryota</taxon>
        <taxon>Fungi</taxon>
        <taxon>Dikarya</taxon>
        <taxon>Ascomycota</taxon>
        <taxon>Pezizomycotina</taxon>
        <taxon>Sordariomycetes</taxon>
        <taxon>Hypocreomycetidae</taxon>
        <taxon>Hypocreales</taxon>
        <taxon>Clavicipitaceae</taxon>
        <taxon>Pochonia</taxon>
    </lineage>
</organism>
<protein>
    <submittedName>
        <fullName evidence="3">Uncharacterized protein</fullName>
    </submittedName>
</protein>
<accession>A0A179G5A4</accession>
<evidence type="ECO:0000313" key="3">
    <source>
        <dbReference type="EMBL" id="OAQ73025.1"/>
    </source>
</evidence>
<feature type="transmembrane region" description="Helical" evidence="2">
    <location>
        <begin position="616"/>
        <end position="640"/>
    </location>
</feature>
<dbReference type="GeneID" id="28844774"/>
<feature type="compositionally biased region" description="Basic and acidic residues" evidence="1">
    <location>
        <begin position="700"/>
        <end position="718"/>
    </location>
</feature>
<proteinExistence type="predicted"/>
<dbReference type="AlphaFoldDB" id="A0A179G5A4"/>
<evidence type="ECO:0000313" key="4">
    <source>
        <dbReference type="Proteomes" id="UP000078397"/>
    </source>
</evidence>
<sequence length="735" mass="80460">MTPLGLYDVVEPLGSVNLEQFRFINDTSAFGYGTPPRSAAPFTRSCGNAACPGLTMNQTCTQKGLAQVCNNTIIDRSIPSPLVNLFRDGAKQFAKPVSSVFDIQWRAYLNATDSFSPVGWYIKSAYRQISMLIPESKVHVVEGLIVDTEAGGIGFRRHSVPGPLHEYGSEWTEDILFIEPETKCVDMNVTFDFTLRLDDGSAQPQVKSLALIDHGGFSNLSRTMPSPGIYPNGQSELDIREKAYYAAWMSNFLTMAFFNLTDRNPKNFTRNDAKLGLISQTNSTQVNQTSADDRSNIFAIEYQSLRSSSTFGEYLADLPATPSERNKTVKGNPFAVSKRDFYSVALSCTGVTPNDLPNMNSTLVGCGLLYGAARRTDNGSNLIPDPDSKWTIPIYSCASAFRAVVKTVRFRYNGTNLDGLQVTQLKPKSYANAASLPQWAVENIGDMAINDIQPLWGIIGTGNASVPDDLKSNVSTLTHESLFLPGMSNVYSLTENSFSQSATKIGQYLPGINFYTQAVFNAYNIARPGRTGYSGFGDYSGRTALALYRKWMELSTSASSAANIINLVWTDVAANTVVGTKGWVSDDALQKRGTESGGDRVPVIVYHKRVQYKIPFAIPAFIVIAVMVALFASTVSLSIMGKTGTGKLRRFLDTMSTGRTIGIFLWPESTDLRTDAWVKTVGKRKVAASREGVFTPDDFSSEREQNGSDGSRDQRSTEKSTIAVQQGLLDKTARD</sequence>
<name>A0A179G5A4_METCM</name>
<dbReference type="OrthoDB" id="3034003at2759"/>
<dbReference type="Proteomes" id="UP000078397">
    <property type="component" value="Unassembled WGS sequence"/>
</dbReference>
<evidence type="ECO:0000256" key="2">
    <source>
        <dbReference type="SAM" id="Phobius"/>
    </source>
</evidence>